<dbReference type="InterPro" id="IPR036852">
    <property type="entry name" value="Peptidase_S8/S53_dom_sf"/>
</dbReference>
<dbReference type="GO" id="GO:0006508">
    <property type="term" value="P:proteolysis"/>
    <property type="evidence" value="ECO:0007669"/>
    <property type="project" value="UniProtKB-KW"/>
</dbReference>
<evidence type="ECO:0000256" key="6">
    <source>
        <dbReference type="SAM" id="SignalP"/>
    </source>
</evidence>
<dbReference type="RefSeq" id="WP_160607976.1">
    <property type="nucleotide sequence ID" value="NZ_WTYF01000004.1"/>
</dbReference>
<dbReference type="PRINTS" id="PR00723">
    <property type="entry name" value="SUBTILISIN"/>
</dbReference>
<feature type="active site" description="Charge relay system" evidence="5">
    <location>
        <position position="336"/>
    </location>
</feature>
<dbReference type="PROSITE" id="PS00137">
    <property type="entry name" value="SUBTILASE_HIS"/>
    <property type="match status" value="1"/>
</dbReference>
<evidence type="ECO:0000256" key="5">
    <source>
        <dbReference type="PROSITE-ProRule" id="PRU01240"/>
    </source>
</evidence>
<dbReference type="Proteomes" id="UP000444185">
    <property type="component" value="Unassembled WGS sequence"/>
</dbReference>
<organism evidence="8 9">
    <name type="scientific">Qipengyuania gaetbuli</name>
    <dbReference type="NCBI Taxonomy" id="266952"/>
    <lineage>
        <taxon>Bacteria</taxon>
        <taxon>Pseudomonadati</taxon>
        <taxon>Pseudomonadota</taxon>
        <taxon>Alphaproteobacteria</taxon>
        <taxon>Sphingomonadales</taxon>
        <taxon>Erythrobacteraceae</taxon>
        <taxon>Qipengyuania</taxon>
    </lineage>
</organism>
<sequence length="372" mass="37495">MKAKTLAALAALPMLALAAPAQAQQAGDKIANSYICVFDKTVSRGNAKAEAMRAAQAEGAQIKHVYSVAVKGFAVNAAPQAVENMQRKNANIAYCEQDQVITAIGVQSRGKPGGGGGTQPAQETPWGIARVNGGGAGNFATAWVIDSGIQLDHPDLNVDVARSASFLSRGDANDENGHGTHVAGTIAAIDNSIGVIGVAPGAPVVSVRVLDRRGSGSTSGVVAGIDYVAQFGRPGDVANMSLGGGVSTTLDNAVIAAAAGGVRFALAAGNERDDANNHSPARANGPNVYTVSSFAIGDNWSSFSNYGNPPVDYAEPGSSIKSTWTGSGYNTISGTSMATPHLAGILLQGAVGNGGRVNGDPDGNSDVIGVVQ</sequence>
<dbReference type="Pfam" id="PF00082">
    <property type="entry name" value="Peptidase_S8"/>
    <property type="match status" value="1"/>
</dbReference>
<dbReference type="AlphaFoldDB" id="A0A844XZ98"/>
<evidence type="ECO:0000259" key="7">
    <source>
        <dbReference type="Pfam" id="PF00082"/>
    </source>
</evidence>
<proteinExistence type="inferred from homology"/>
<evidence type="ECO:0000313" key="9">
    <source>
        <dbReference type="Proteomes" id="UP000444185"/>
    </source>
</evidence>
<dbReference type="Gene3D" id="3.40.50.200">
    <property type="entry name" value="Peptidase S8/S53 domain"/>
    <property type="match status" value="1"/>
</dbReference>
<comment type="similarity">
    <text evidence="1 5">Belongs to the peptidase S8 family.</text>
</comment>
<dbReference type="InterPro" id="IPR023827">
    <property type="entry name" value="Peptidase_S8_Asp-AS"/>
</dbReference>
<dbReference type="GO" id="GO:0004252">
    <property type="term" value="F:serine-type endopeptidase activity"/>
    <property type="evidence" value="ECO:0007669"/>
    <property type="project" value="UniProtKB-UniRule"/>
</dbReference>
<name>A0A844XZ98_9SPHN</name>
<dbReference type="InterPro" id="IPR037045">
    <property type="entry name" value="S8pro/Inhibitor_I9_sf"/>
</dbReference>
<gene>
    <name evidence="8" type="ORF">GRI42_08360</name>
</gene>
<keyword evidence="6" id="KW-0732">Signal</keyword>
<evidence type="ECO:0000256" key="1">
    <source>
        <dbReference type="ARBA" id="ARBA00011073"/>
    </source>
</evidence>
<dbReference type="GO" id="GO:0005615">
    <property type="term" value="C:extracellular space"/>
    <property type="evidence" value="ECO:0007669"/>
    <property type="project" value="TreeGrafter"/>
</dbReference>
<evidence type="ECO:0000256" key="2">
    <source>
        <dbReference type="ARBA" id="ARBA00022670"/>
    </source>
</evidence>
<feature type="active site" description="Charge relay system" evidence="5">
    <location>
        <position position="146"/>
    </location>
</feature>
<dbReference type="PANTHER" id="PTHR43806:SF11">
    <property type="entry name" value="CEREVISIN-RELATED"/>
    <property type="match status" value="1"/>
</dbReference>
<evidence type="ECO:0000256" key="4">
    <source>
        <dbReference type="ARBA" id="ARBA00022825"/>
    </source>
</evidence>
<comment type="caution">
    <text evidence="8">The sequence shown here is derived from an EMBL/GenBank/DDBJ whole genome shotgun (WGS) entry which is preliminary data.</text>
</comment>
<dbReference type="InterPro" id="IPR050131">
    <property type="entry name" value="Peptidase_S8_subtilisin-like"/>
</dbReference>
<dbReference type="SUPFAM" id="SSF54897">
    <property type="entry name" value="Protease propeptides/inhibitors"/>
    <property type="match status" value="1"/>
</dbReference>
<dbReference type="InterPro" id="IPR000209">
    <property type="entry name" value="Peptidase_S8/S53_dom"/>
</dbReference>
<evidence type="ECO:0000256" key="3">
    <source>
        <dbReference type="ARBA" id="ARBA00022801"/>
    </source>
</evidence>
<dbReference type="InterPro" id="IPR022398">
    <property type="entry name" value="Peptidase_S8_His-AS"/>
</dbReference>
<dbReference type="EMBL" id="WTYF01000004">
    <property type="protein sequence ID" value="MXO51315.1"/>
    <property type="molecule type" value="Genomic_DNA"/>
</dbReference>
<protein>
    <submittedName>
        <fullName evidence="8">S8 family serine peptidase</fullName>
    </submittedName>
</protein>
<dbReference type="PROSITE" id="PS00136">
    <property type="entry name" value="SUBTILASE_ASP"/>
    <property type="match status" value="1"/>
</dbReference>
<dbReference type="Gene3D" id="3.30.70.80">
    <property type="entry name" value="Peptidase S8 propeptide/proteinase inhibitor I9"/>
    <property type="match status" value="1"/>
</dbReference>
<evidence type="ECO:0000313" key="8">
    <source>
        <dbReference type="EMBL" id="MXO51315.1"/>
    </source>
</evidence>
<feature type="chain" id="PRO_5032967271" evidence="6">
    <location>
        <begin position="24"/>
        <end position="372"/>
    </location>
</feature>
<keyword evidence="3 5" id="KW-0378">Hydrolase</keyword>
<dbReference type="InterPro" id="IPR015500">
    <property type="entry name" value="Peptidase_S8_subtilisin-rel"/>
</dbReference>
<keyword evidence="2 5" id="KW-0645">Protease</keyword>
<keyword evidence="9" id="KW-1185">Reference proteome</keyword>
<accession>A0A844XZ98</accession>
<dbReference type="PANTHER" id="PTHR43806">
    <property type="entry name" value="PEPTIDASE S8"/>
    <property type="match status" value="1"/>
</dbReference>
<reference evidence="8 9" key="1">
    <citation type="submission" date="2019-12" db="EMBL/GenBank/DDBJ databases">
        <title>Genomic-based taxomic classification of the family Erythrobacteraceae.</title>
        <authorList>
            <person name="Xu L."/>
        </authorList>
    </citation>
    <scope>NUCLEOTIDE SEQUENCE [LARGE SCALE GENOMIC DNA]</scope>
    <source>
        <strain evidence="8 9">DSM 16225</strain>
    </source>
</reference>
<dbReference type="PROSITE" id="PS51892">
    <property type="entry name" value="SUBTILASE"/>
    <property type="match status" value="1"/>
</dbReference>
<dbReference type="OrthoDB" id="9816306at2"/>
<feature type="domain" description="Peptidase S8/S53" evidence="7">
    <location>
        <begin position="144"/>
        <end position="346"/>
    </location>
</feature>
<feature type="signal peptide" evidence="6">
    <location>
        <begin position="1"/>
        <end position="23"/>
    </location>
</feature>
<keyword evidence="4 5" id="KW-0720">Serine protease</keyword>
<feature type="active site" description="Charge relay system" evidence="5">
    <location>
        <position position="178"/>
    </location>
</feature>
<dbReference type="SUPFAM" id="SSF52743">
    <property type="entry name" value="Subtilisin-like"/>
    <property type="match status" value="1"/>
</dbReference>